<sequence>MRVMVTGGLGVNGAWLLRELLARDNEVIVFENRHDTSLIDDVADRVQIVIGDITDAAGLAEAVRQVAPDSIVHLAAFVDCENDPVTAVAVNVGGTTNVLAAAAAAGVRRVVFTSSKAVYAPAIGAHGHPEYRPIGEDDAQVPTGMYGITKAAGEAIVDWYGRTTDVECVSLRFATIFGPGRLQRHSGSINTYSSMIELPAMGQPFALDHGGDEGDGLIYVLDVADAIATVTLAPGVLPHSVYNVADGGVWSMNDFANSIRALIPDAELEVGSGLNPMNQPDPYYMAIDASRMAGDFGWRPQYGLDRAIEHYVGLVRARV</sequence>
<dbReference type="AlphaFoldDB" id="A0A917F4D8"/>
<dbReference type="SUPFAM" id="SSF51735">
    <property type="entry name" value="NAD(P)-binding Rossmann-fold domains"/>
    <property type="match status" value="1"/>
</dbReference>
<dbReference type="Pfam" id="PF01370">
    <property type="entry name" value="Epimerase"/>
    <property type="match status" value="1"/>
</dbReference>
<dbReference type="Proteomes" id="UP000598775">
    <property type="component" value="Unassembled WGS sequence"/>
</dbReference>
<feature type="domain" description="NAD-dependent epimerase/dehydratase" evidence="2">
    <location>
        <begin position="3"/>
        <end position="245"/>
    </location>
</feature>
<accession>A0A917F4D8</accession>
<dbReference type="InterPro" id="IPR036291">
    <property type="entry name" value="NAD(P)-bd_dom_sf"/>
</dbReference>
<keyword evidence="4" id="KW-1185">Reference proteome</keyword>
<evidence type="ECO:0000259" key="2">
    <source>
        <dbReference type="Pfam" id="PF01370"/>
    </source>
</evidence>
<dbReference type="Gene3D" id="3.40.50.720">
    <property type="entry name" value="NAD(P)-binding Rossmann-like Domain"/>
    <property type="match status" value="1"/>
</dbReference>
<comment type="similarity">
    <text evidence="1">Belongs to the NAD(P)-dependent epimerase/dehydratase family.</text>
</comment>
<gene>
    <name evidence="3" type="ORF">GCM10011399_37850</name>
</gene>
<dbReference type="InterPro" id="IPR001509">
    <property type="entry name" value="Epimerase_deHydtase"/>
</dbReference>
<reference evidence="3 4" key="1">
    <citation type="journal article" date="2014" name="Int. J. Syst. Evol. Microbiol.">
        <title>Complete genome sequence of Corynebacterium casei LMG S-19264T (=DSM 44701T), isolated from a smear-ripened cheese.</title>
        <authorList>
            <consortium name="US DOE Joint Genome Institute (JGI-PGF)"/>
            <person name="Walter F."/>
            <person name="Albersmeier A."/>
            <person name="Kalinowski J."/>
            <person name="Ruckert C."/>
        </authorList>
    </citation>
    <scope>NUCLEOTIDE SEQUENCE [LARGE SCALE GENOMIC DNA]</scope>
    <source>
        <strain evidence="3 4">CGMCC 1.12976</strain>
    </source>
</reference>
<organism evidence="3 4">
    <name type="scientific">Subtercola lobariae</name>
    <dbReference type="NCBI Taxonomy" id="1588641"/>
    <lineage>
        <taxon>Bacteria</taxon>
        <taxon>Bacillati</taxon>
        <taxon>Actinomycetota</taxon>
        <taxon>Actinomycetes</taxon>
        <taxon>Micrococcales</taxon>
        <taxon>Microbacteriaceae</taxon>
        <taxon>Subtercola</taxon>
    </lineage>
</organism>
<dbReference type="PANTHER" id="PTHR43000">
    <property type="entry name" value="DTDP-D-GLUCOSE 4,6-DEHYDRATASE-RELATED"/>
    <property type="match status" value="1"/>
</dbReference>
<comment type="caution">
    <text evidence="3">The sequence shown here is derived from an EMBL/GenBank/DDBJ whole genome shotgun (WGS) entry which is preliminary data.</text>
</comment>
<evidence type="ECO:0000256" key="1">
    <source>
        <dbReference type="ARBA" id="ARBA00007637"/>
    </source>
</evidence>
<evidence type="ECO:0000313" key="3">
    <source>
        <dbReference type="EMBL" id="GGF41606.1"/>
    </source>
</evidence>
<dbReference type="EMBL" id="BMGP01000010">
    <property type="protein sequence ID" value="GGF41606.1"/>
    <property type="molecule type" value="Genomic_DNA"/>
</dbReference>
<proteinExistence type="inferred from homology"/>
<name>A0A917F4D8_9MICO</name>
<protein>
    <recommendedName>
        <fullName evidence="2">NAD-dependent epimerase/dehydratase domain-containing protein</fullName>
    </recommendedName>
</protein>
<evidence type="ECO:0000313" key="4">
    <source>
        <dbReference type="Proteomes" id="UP000598775"/>
    </source>
</evidence>